<keyword evidence="4" id="KW-1185">Reference proteome</keyword>
<dbReference type="Pfam" id="PF01370">
    <property type="entry name" value="Epimerase"/>
    <property type="match status" value="1"/>
</dbReference>
<dbReference type="InterPro" id="IPR050425">
    <property type="entry name" value="NAD(P)_dehydrat-like"/>
</dbReference>
<dbReference type="Proteomes" id="UP000632454">
    <property type="component" value="Unassembled WGS sequence"/>
</dbReference>
<sequence length="353" mass="37980">MSPDIDTSTPVLVTGATGYVAGWLIKDLLEAGVTVHGTVRDPDNTAKVAHLTALADSSPGTLRLFRAQLLEDGSFDEAMAGCGIVFHTASPFTSDFDDAQRDLVDPAVEGTRTVLESADRTESVTRVVLTSSVAAVYTDTVDCADAGGTLTEQNWNTSASLDYEPYNLSKTLAEKKAWEIADAQSRWRLVVINPSLVIGPALGPAPTSESFAIVSQLGNGMMALGAPRIKIGVVDVREVAAAHVNAAYLPDAEGRHILSAANTDLLEMGRALLPRFKWRRPLPRFPLPIPLLVAVAPLVGRDRRFVKRCSGQPLRLDNSKSRSALGISYRPMQESLEQMFATMLDGGQVKLLR</sequence>
<feature type="domain" description="NAD-dependent epimerase/dehydratase" evidence="2">
    <location>
        <begin position="11"/>
        <end position="250"/>
    </location>
</feature>
<accession>A0ABQ1UX72</accession>
<protein>
    <submittedName>
        <fullName evidence="3">Dihydroflavonol-4-reductase</fullName>
    </submittedName>
</protein>
<evidence type="ECO:0000259" key="2">
    <source>
        <dbReference type="Pfam" id="PF01370"/>
    </source>
</evidence>
<evidence type="ECO:0000256" key="1">
    <source>
        <dbReference type="ARBA" id="ARBA00023002"/>
    </source>
</evidence>
<dbReference type="PANTHER" id="PTHR10366:SF852">
    <property type="entry name" value="CINNAMOYL-COA REDUCTASE CAD2"/>
    <property type="match status" value="1"/>
</dbReference>
<comment type="caution">
    <text evidence="3">The sequence shown here is derived from an EMBL/GenBank/DDBJ whole genome shotgun (WGS) entry which is preliminary data.</text>
</comment>
<dbReference type="InterPro" id="IPR001509">
    <property type="entry name" value="Epimerase_deHydtase"/>
</dbReference>
<dbReference type="InterPro" id="IPR036291">
    <property type="entry name" value="NAD(P)-bd_dom_sf"/>
</dbReference>
<organism evidence="3 4">
    <name type="scientific">Williamsia phyllosphaerae</name>
    <dbReference type="NCBI Taxonomy" id="885042"/>
    <lineage>
        <taxon>Bacteria</taxon>
        <taxon>Bacillati</taxon>
        <taxon>Actinomycetota</taxon>
        <taxon>Actinomycetes</taxon>
        <taxon>Mycobacteriales</taxon>
        <taxon>Nocardiaceae</taxon>
        <taxon>Williamsia</taxon>
    </lineage>
</organism>
<evidence type="ECO:0000313" key="4">
    <source>
        <dbReference type="Proteomes" id="UP000632454"/>
    </source>
</evidence>
<proteinExistence type="predicted"/>
<dbReference type="EMBL" id="BMCS01000001">
    <property type="protein sequence ID" value="GGF27436.1"/>
    <property type="molecule type" value="Genomic_DNA"/>
</dbReference>
<dbReference type="PANTHER" id="PTHR10366">
    <property type="entry name" value="NAD DEPENDENT EPIMERASE/DEHYDRATASE"/>
    <property type="match status" value="1"/>
</dbReference>
<evidence type="ECO:0000313" key="3">
    <source>
        <dbReference type="EMBL" id="GGF27436.1"/>
    </source>
</evidence>
<dbReference type="SUPFAM" id="SSF51735">
    <property type="entry name" value="NAD(P)-binding Rossmann-fold domains"/>
    <property type="match status" value="1"/>
</dbReference>
<name>A0ABQ1UX72_9NOCA</name>
<reference evidence="4" key="1">
    <citation type="journal article" date="2019" name="Int. J. Syst. Evol. Microbiol.">
        <title>The Global Catalogue of Microorganisms (GCM) 10K type strain sequencing project: providing services to taxonomists for standard genome sequencing and annotation.</title>
        <authorList>
            <consortium name="The Broad Institute Genomics Platform"/>
            <consortium name="The Broad Institute Genome Sequencing Center for Infectious Disease"/>
            <person name="Wu L."/>
            <person name="Ma J."/>
        </authorList>
    </citation>
    <scope>NUCLEOTIDE SEQUENCE [LARGE SCALE GENOMIC DNA]</scope>
    <source>
        <strain evidence="4">CCM 7855</strain>
    </source>
</reference>
<gene>
    <name evidence="3" type="ORF">GCM10007298_24110</name>
</gene>
<dbReference type="RefSeq" id="WP_188489892.1">
    <property type="nucleotide sequence ID" value="NZ_BMCS01000001.1"/>
</dbReference>
<keyword evidence="1" id="KW-0560">Oxidoreductase</keyword>
<dbReference type="Gene3D" id="3.40.50.720">
    <property type="entry name" value="NAD(P)-binding Rossmann-like Domain"/>
    <property type="match status" value="1"/>
</dbReference>